<accession>A0A927C678</accession>
<evidence type="ECO:0000313" key="2">
    <source>
        <dbReference type="Proteomes" id="UP000639396"/>
    </source>
</evidence>
<dbReference type="RefSeq" id="WP_190924171.1">
    <property type="nucleotide sequence ID" value="NZ_JACXJA010000003.1"/>
</dbReference>
<sequence length="122" mass="13276">MSETGTIQAAATIAAADGGATIFPAGKYRTTPALSVPSNLSVTRNVKVYTKIENPDDSNYEWGFLSEFDNYANLAVAAVSRKFGTGMTWAFYSDIVDATDNPTTTTVNSERNIHSFHRRSRS</sequence>
<keyword evidence="2" id="KW-1185">Reference proteome</keyword>
<dbReference type="AlphaFoldDB" id="A0A927C678"/>
<dbReference type="EMBL" id="JACXJA010000003">
    <property type="protein sequence ID" value="MBD2860752.1"/>
    <property type="molecule type" value="Genomic_DNA"/>
</dbReference>
<name>A0A927C678_9BACL</name>
<comment type="caution">
    <text evidence="1">The sequence shown here is derived from an EMBL/GenBank/DDBJ whole genome shotgun (WGS) entry which is preliminary data.</text>
</comment>
<dbReference type="Proteomes" id="UP000639396">
    <property type="component" value="Unassembled WGS sequence"/>
</dbReference>
<evidence type="ECO:0000313" key="1">
    <source>
        <dbReference type="EMBL" id="MBD2860752.1"/>
    </source>
</evidence>
<reference evidence="1" key="1">
    <citation type="submission" date="2020-09" db="EMBL/GenBank/DDBJ databases">
        <title>A novel bacterium of genus Paenibacillus, isolated from South China Sea.</title>
        <authorList>
            <person name="Huang H."/>
            <person name="Mo K."/>
            <person name="Hu Y."/>
        </authorList>
    </citation>
    <scope>NUCLEOTIDE SEQUENCE</scope>
    <source>
        <strain evidence="1">IB182363</strain>
    </source>
</reference>
<gene>
    <name evidence="1" type="ORF">IDH45_01975</name>
</gene>
<dbReference type="InterPro" id="IPR012334">
    <property type="entry name" value="Pectin_lyas_fold"/>
</dbReference>
<protein>
    <submittedName>
        <fullName evidence="1">Uncharacterized protein</fullName>
    </submittedName>
</protein>
<dbReference type="Gene3D" id="2.160.20.10">
    <property type="entry name" value="Single-stranded right-handed beta-helix, Pectin lyase-like"/>
    <property type="match status" value="1"/>
</dbReference>
<proteinExistence type="predicted"/>
<organism evidence="1 2">
    <name type="scientific">Paenibacillus oceani</name>
    <dbReference type="NCBI Taxonomy" id="2772510"/>
    <lineage>
        <taxon>Bacteria</taxon>
        <taxon>Bacillati</taxon>
        <taxon>Bacillota</taxon>
        <taxon>Bacilli</taxon>
        <taxon>Bacillales</taxon>
        <taxon>Paenibacillaceae</taxon>
        <taxon>Paenibacillus</taxon>
    </lineage>
</organism>